<dbReference type="KEGG" id="sspb:CP982_37645"/>
<gene>
    <name evidence="1" type="ORF">CP982_37645</name>
</gene>
<dbReference type="Proteomes" id="UP000326505">
    <property type="component" value="Chromosome"/>
</dbReference>
<proteinExistence type="predicted"/>
<dbReference type="EMBL" id="CP023690">
    <property type="protein sequence ID" value="QEV63720.1"/>
    <property type="molecule type" value="Genomic_DNA"/>
</dbReference>
<name>A0A5P2XL21_STRST</name>
<dbReference type="AlphaFoldDB" id="A0A5P2XL21"/>
<protein>
    <submittedName>
        <fullName evidence="1">Uncharacterized protein</fullName>
    </submittedName>
</protein>
<sequence length="457" mass="48860">MATVSSSDPASGTPRPEVPFVVIPDTPSVLVTVTDEALHEVAHGMGTIETTVTPGIYRIEQRFAGAVATRFVEVGGEAFTERLPLPRVPAPVPVRRTATTHDEHRAAALRWSRESTHRTGAPSLMVLLRNLRRASRLDPYALQLTAESGAAVDGGEVGWRVDEQQGWSAWSGPLAPGGYRLRLRKPSGEGLPLAQALWVSEGWTTLVFVSNGPRGAQPQHATVEMAPLGTGWSPVDEELGLAREAALSGLRQGIDLISDQQLFPMLDSQRVDPFLGVVGAHAMLLDHKPDLRRLDEVVRRLAPHLPGHPDVAALCTLTDGPPARVASPPMLAASCRLLIEADAADPGVIEDGSPAEDAAERLVGRGVWTTWLEQERWPGTLGSRGGPVPRGTAGARPLASDVVGRVQAYVQEIADLEGRAVADVLHDVPRDELCRRTGLPHRPVERAIEGLRGTGAG</sequence>
<evidence type="ECO:0000313" key="1">
    <source>
        <dbReference type="EMBL" id="QEV63720.1"/>
    </source>
</evidence>
<evidence type="ECO:0000313" key="2">
    <source>
        <dbReference type="Proteomes" id="UP000326505"/>
    </source>
</evidence>
<accession>A0A5P2XL21</accession>
<organism evidence="1 2">
    <name type="scientific">Streptomyces spectabilis</name>
    <dbReference type="NCBI Taxonomy" id="68270"/>
    <lineage>
        <taxon>Bacteria</taxon>
        <taxon>Bacillati</taxon>
        <taxon>Actinomycetota</taxon>
        <taxon>Actinomycetes</taxon>
        <taxon>Kitasatosporales</taxon>
        <taxon>Streptomycetaceae</taxon>
        <taxon>Streptomyces</taxon>
    </lineage>
</organism>
<reference evidence="1 2" key="1">
    <citation type="submission" date="2017-09" db="EMBL/GenBank/DDBJ databases">
        <authorList>
            <person name="Lee N."/>
            <person name="Cho B.-K."/>
        </authorList>
    </citation>
    <scope>NUCLEOTIDE SEQUENCE [LARGE SCALE GENOMIC DNA]</scope>
    <source>
        <strain evidence="1 2">ATCC 27465</strain>
    </source>
</reference>